<gene>
    <name evidence="1" type="ORF">E2C01_037382</name>
</gene>
<accession>A0A5B7F800</accession>
<protein>
    <submittedName>
        <fullName evidence="1">Uncharacterized protein</fullName>
    </submittedName>
</protein>
<organism evidence="1 2">
    <name type="scientific">Portunus trituberculatus</name>
    <name type="common">Swimming crab</name>
    <name type="synonym">Neptunus trituberculatus</name>
    <dbReference type="NCBI Taxonomy" id="210409"/>
    <lineage>
        <taxon>Eukaryota</taxon>
        <taxon>Metazoa</taxon>
        <taxon>Ecdysozoa</taxon>
        <taxon>Arthropoda</taxon>
        <taxon>Crustacea</taxon>
        <taxon>Multicrustacea</taxon>
        <taxon>Malacostraca</taxon>
        <taxon>Eumalacostraca</taxon>
        <taxon>Eucarida</taxon>
        <taxon>Decapoda</taxon>
        <taxon>Pleocyemata</taxon>
        <taxon>Brachyura</taxon>
        <taxon>Eubrachyura</taxon>
        <taxon>Portunoidea</taxon>
        <taxon>Portunidae</taxon>
        <taxon>Portuninae</taxon>
        <taxon>Portunus</taxon>
    </lineage>
</organism>
<keyword evidence="2" id="KW-1185">Reference proteome</keyword>
<name>A0A5B7F800_PORTR</name>
<evidence type="ECO:0000313" key="2">
    <source>
        <dbReference type="Proteomes" id="UP000324222"/>
    </source>
</evidence>
<dbReference type="Proteomes" id="UP000324222">
    <property type="component" value="Unassembled WGS sequence"/>
</dbReference>
<dbReference type="EMBL" id="VSRR010005963">
    <property type="protein sequence ID" value="MPC43730.1"/>
    <property type="molecule type" value="Genomic_DNA"/>
</dbReference>
<dbReference type="AlphaFoldDB" id="A0A5B7F800"/>
<reference evidence="1 2" key="1">
    <citation type="submission" date="2019-05" db="EMBL/GenBank/DDBJ databases">
        <title>Another draft genome of Portunus trituberculatus and its Hox gene families provides insights of decapod evolution.</title>
        <authorList>
            <person name="Jeong J.-H."/>
            <person name="Song I."/>
            <person name="Kim S."/>
            <person name="Choi T."/>
            <person name="Kim D."/>
            <person name="Ryu S."/>
            <person name="Kim W."/>
        </authorList>
    </citation>
    <scope>NUCLEOTIDE SEQUENCE [LARGE SCALE GENOMIC DNA]</scope>
    <source>
        <tissue evidence="1">Muscle</tissue>
    </source>
</reference>
<comment type="caution">
    <text evidence="1">The sequence shown here is derived from an EMBL/GenBank/DDBJ whole genome shotgun (WGS) entry which is preliminary data.</text>
</comment>
<sequence length="74" mass="8348">MNKKGPRKSKAYNHFDYGSGKAKQLYARFSYFSYMAAIESRSGGRTLSDCHKLLGLKTMPCHLRNLSVGAEIRC</sequence>
<evidence type="ECO:0000313" key="1">
    <source>
        <dbReference type="EMBL" id="MPC43730.1"/>
    </source>
</evidence>
<proteinExistence type="predicted"/>